<dbReference type="AlphaFoldDB" id="A0A699GJS6"/>
<sequence>METSKPLMKDENAEDVDVHLYRSIIGSLMYLTSSRPDIMFADSPFNLEAYTDSDYVGVSLDRKFTTGGCQFLKSRLILWQCKKQTVVANYTTKADRLYTNEDWNEVKQWLRLELRLTLVTQMLMLLGIKATAMAKNINREAHIHAKVDGNKVIISEATIRKDLKFADEGRVDCLLNEVIFEQLPLMGLVCLQRLLEMRMSNDLPLSRVNTLRRGEDRLQPKELMELCTKLYERVLNLETTKTTQANEISSLKRRVKRLEKKNKSRTHGRKRLYKVGLSARVESSAEEQSLDEEDASKHGRNIVEIDVDVETTLVDETAEDQGRYNDQEMFDTRVLDDEEVVVKKQFLLKKLILLKIKGIVVRDHEEPSKSKTTTTPTSVADNTRPKAKGIVMKEPNYELAARLQEKEQGELTIEEKSRLFVELMYKRKKHFTKLKAKEKRRKPPTKAQKRNQMCVYLKNIVGFTHSQLKNKSFNEVKKMGTFQETLAEGNEGALHLGHISRNYTQPKQPQNSKYFKDKMMLIQAQGNEVALDEDQLLFITGGQDTVVDEDVDEQPFQDLALNVDNIFQANDCDAFDSDVDEAPTA</sequence>
<dbReference type="PANTHER" id="PTHR11439:SF509">
    <property type="entry name" value="RNA-DIRECTED DNA POLYMERASE"/>
    <property type="match status" value="1"/>
</dbReference>
<dbReference type="SUPFAM" id="SSF90250">
    <property type="entry name" value="Troponin coil-coiled subunits"/>
    <property type="match status" value="1"/>
</dbReference>
<reference evidence="2" key="1">
    <citation type="journal article" date="2019" name="Sci. Rep.">
        <title>Draft genome of Tanacetum cinerariifolium, the natural source of mosquito coil.</title>
        <authorList>
            <person name="Yamashiro T."/>
            <person name="Shiraishi A."/>
            <person name="Satake H."/>
            <person name="Nakayama K."/>
        </authorList>
    </citation>
    <scope>NUCLEOTIDE SEQUENCE</scope>
</reference>
<accession>A0A699GJS6</accession>
<evidence type="ECO:0000313" key="2">
    <source>
        <dbReference type="EMBL" id="GEU29677.1"/>
    </source>
</evidence>
<evidence type="ECO:0000256" key="1">
    <source>
        <dbReference type="SAM" id="MobiDB-lite"/>
    </source>
</evidence>
<keyword evidence="2" id="KW-0808">Transferase</keyword>
<keyword evidence="2" id="KW-0548">Nucleotidyltransferase</keyword>
<comment type="caution">
    <text evidence="2">The sequence shown here is derived from an EMBL/GenBank/DDBJ whole genome shotgun (WGS) entry which is preliminary data.</text>
</comment>
<dbReference type="InterPro" id="IPR038077">
    <property type="entry name" value="Troponin_sf"/>
</dbReference>
<dbReference type="PANTHER" id="PTHR11439">
    <property type="entry name" value="GAG-POL-RELATED RETROTRANSPOSON"/>
    <property type="match status" value="1"/>
</dbReference>
<feature type="region of interest" description="Disordered" evidence="1">
    <location>
        <begin position="364"/>
        <end position="383"/>
    </location>
</feature>
<dbReference type="EMBL" id="BKCJ010000090">
    <property type="protein sequence ID" value="GEU29677.1"/>
    <property type="molecule type" value="Genomic_DNA"/>
</dbReference>
<proteinExistence type="predicted"/>
<dbReference type="GO" id="GO:0003964">
    <property type="term" value="F:RNA-directed DNA polymerase activity"/>
    <property type="evidence" value="ECO:0007669"/>
    <property type="project" value="UniProtKB-KW"/>
</dbReference>
<name>A0A699GJS6_TANCI</name>
<keyword evidence="2" id="KW-0695">RNA-directed DNA polymerase</keyword>
<organism evidence="2">
    <name type="scientific">Tanacetum cinerariifolium</name>
    <name type="common">Dalmatian daisy</name>
    <name type="synonym">Chrysanthemum cinerariifolium</name>
    <dbReference type="NCBI Taxonomy" id="118510"/>
    <lineage>
        <taxon>Eukaryota</taxon>
        <taxon>Viridiplantae</taxon>
        <taxon>Streptophyta</taxon>
        <taxon>Embryophyta</taxon>
        <taxon>Tracheophyta</taxon>
        <taxon>Spermatophyta</taxon>
        <taxon>Magnoliopsida</taxon>
        <taxon>eudicotyledons</taxon>
        <taxon>Gunneridae</taxon>
        <taxon>Pentapetalae</taxon>
        <taxon>asterids</taxon>
        <taxon>campanulids</taxon>
        <taxon>Asterales</taxon>
        <taxon>Asteraceae</taxon>
        <taxon>Asteroideae</taxon>
        <taxon>Anthemideae</taxon>
        <taxon>Anthemidinae</taxon>
        <taxon>Tanacetum</taxon>
    </lineage>
</organism>
<gene>
    <name evidence="2" type="ORF">Tci_001655</name>
</gene>
<protein>
    <submittedName>
        <fullName evidence="2">Ribonuclease H-like domain, reverse transcriptase, RNA-dependent DNA polymerase</fullName>
    </submittedName>
</protein>